<feature type="binding site" evidence="5">
    <location>
        <position position="118"/>
    </location>
    <ligand>
        <name>Mg(2+)</name>
        <dbReference type="ChEBI" id="CHEBI:18420"/>
    </ligand>
</feature>
<dbReference type="InterPro" id="IPR015813">
    <property type="entry name" value="Pyrv/PenolPyrv_kinase-like_dom"/>
</dbReference>
<evidence type="ECO:0000259" key="6">
    <source>
        <dbReference type="Pfam" id="PF03328"/>
    </source>
</evidence>
<dbReference type="GO" id="GO:0000287">
    <property type="term" value="F:magnesium ion binding"/>
    <property type="evidence" value="ECO:0007669"/>
    <property type="project" value="TreeGrafter"/>
</dbReference>
<dbReference type="RefSeq" id="WP_103962106.1">
    <property type="nucleotide sequence ID" value="NZ_FNVT01000018.1"/>
</dbReference>
<keyword evidence="3 5" id="KW-0460">Magnesium</keyword>
<gene>
    <name evidence="7" type="ORF">SAMN05444920_118177</name>
</gene>
<dbReference type="InterPro" id="IPR040442">
    <property type="entry name" value="Pyrv_kinase-like_dom_sf"/>
</dbReference>
<dbReference type="Proteomes" id="UP000236732">
    <property type="component" value="Unassembled WGS sequence"/>
</dbReference>
<feature type="binding site" evidence="4">
    <location>
        <position position="118"/>
    </location>
    <ligand>
        <name>substrate</name>
    </ligand>
</feature>
<dbReference type="OrthoDB" id="4322898at2"/>
<dbReference type="Gene3D" id="3.20.20.60">
    <property type="entry name" value="Phosphoenolpyruvate-binding domains"/>
    <property type="match status" value="1"/>
</dbReference>
<dbReference type="PANTHER" id="PTHR32308:SF10">
    <property type="entry name" value="CITRATE LYASE SUBUNIT BETA"/>
    <property type="match status" value="1"/>
</dbReference>
<keyword evidence="8" id="KW-1185">Reference proteome</keyword>
<proteinExistence type="predicted"/>
<dbReference type="GO" id="GO:0006107">
    <property type="term" value="P:oxaloacetate metabolic process"/>
    <property type="evidence" value="ECO:0007669"/>
    <property type="project" value="TreeGrafter"/>
</dbReference>
<feature type="domain" description="HpcH/HpaI aldolase/citrate lyase" evidence="6">
    <location>
        <begin position="12"/>
        <end position="212"/>
    </location>
</feature>
<evidence type="ECO:0000313" key="7">
    <source>
        <dbReference type="EMBL" id="SEH00988.1"/>
    </source>
</evidence>
<dbReference type="EMBL" id="FNVT01000018">
    <property type="protein sequence ID" value="SEH00988.1"/>
    <property type="molecule type" value="Genomic_DNA"/>
</dbReference>
<comment type="cofactor">
    <cofactor evidence="1">
        <name>Mg(2+)</name>
        <dbReference type="ChEBI" id="CHEBI:18420"/>
    </cofactor>
</comment>
<name>A0A1H6ET02_9ACTN</name>
<protein>
    <submittedName>
        <fullName evidence="7">Citrate lyase subunit beta / citryl-CoA lyase</fullName>
    </submittedName>
</protein>
<organism evidence="7 8">
    <name type="scientific">Nonomuraea solani</name>
    <dbReference type="NCBI Taxonomy" id="1144553"/>
    <lineage>
        <taxon>Bacteria</taxon>
        <taxon>Bacillati</taxon>
        <taxon>Actinomycetota</taxon>
        <taxon>Actinomycetes</taxon>
        <taxon>Streptosporangiales</taxon>
        <taxon>Streptosporangiaceae</taxon>
        <taxon>Nonomuraea</taxon>
    </lineage>
</organism>
<dbReference type="InterPro" id="IPR005000">
    <property type="entry name" value="Aldolase/citrate-lyase_domain"/>
</dbReference>
<accession>A0A1H6ET02</accession>
<dbReference type="PIRSF" id="PIRSF015582">
    <property type="entry name" value="Cit_lyase_B"/>
    <property type="match status" value="1"/>
</dbReference>
<evidence type="ECO:0000256" key="5">
    <source>
        <dbReference type="PIRSR" id="PIRSR015582-2"/>
    </source>
</evidence>
<dbReference type="AlphaFoldDB" id="A0A1H6ET02"/>
<evidence type="ECO:0000256" key="4">
    <source>
        <dbReference type="PIRSR" id="PIRSR015582-1"/>
    </source>
</evidence>
<keyword evidence="2 5" id="KW-0479">Metal-binding</keyword>
<evidence type="ECO:0000313" key="8">
    <source>
        <dbReference type="Proteomes" id="UP000236732"/>
    </source>
</evidence>
<keyword evidence="7" id="KW-0456">Lyase</keyword>
<sequence length="272" mass="28265">MTPLAHRVRDARTLLFVPGDRPERFAKAHAAAPGLVVLDLEDAVPAGHKPEAREHVAAWLAAGHTCAVRINPPGTPWHDADVWAIAGFACAVMVPKAEDTAALRGLAGRLTCLIALIETAAGVIGAPAIAAVPGVERLAFGAFDLAAQLGVAPDDRTALAAARAALVLASAAAGLAPPVDGVTGDVRNPEPVRDDARHARRLGFTGKLCVHPNQVPVAEEALRPGDDEVRWARSIVEGAGGGVAVIDGHMVDKPVADRAHRILRTERSGERS</sequence>
<feature type="binding site" evidence="4">
    <location>
        <position position="69"/>
    </location>
    <ligand>
        <name>substrate</name>
    </ligand>
</feature>
<dbReference type="PANTHER" id="PTHR32308">
    <property type="entry name" value="LYASE BETA SUBUNIT, PUTATIVE (AFU_ORTHOLOGUE AFUA_4G13030)-RELATED"/>
    <property type="match status" value="1"/>
</dbReference>
<dbReference type="GO" id="GO:0016829">
    <property type="term" value="F:lyase activity"/>
    <property type="evidence" value="ECO:0007669"/>
    <property type="project" value="UniProtKB-KW"/>
</dbReference>
<dbReference type="SUPFAM" id="SSF51621">
    <property type="entry name" value="Phosphoenolpyruvate/pyruvate domain"/>
    <property type="match status" value="1"/>
</dbReference>
<dbReference type="Pfam" id="PF03328">
    <property type="entry name" value="HpcH_HpaI"/>
    <property type="match status" value="1"/>
</dbReference>
<reference evidence="7 8" key="1">
    <citation type="submission" date="2016-10" db="EMBL/GenBank/DDBJ databases">
        <authorList>
            <person name="de Groot N.N."/>
        </authorList>
    </citation>
    <scope>NUCLEOTIDE SEQUENCE [LARGE SCALE GENOMIC DNA]</scope>
    <source>
        <strain evidence="7 8">CGMCC 4.7037</strain>
    </source>
</reference>
<evidence type="ECO:0000256" key="2">
    <source>
        <dbReference type="ARBA" id="ARBA00022723"/>
    </source>
</evidence>
<dbReference type="InterPro" id="IPR011206">
    <property type="entry name" value="Citrate_lyase_beta/mcl1/mcl2"/>
</dbReference>
<feature type="binding site" evidence="5">
    <location>
        <position position="144"/>
    </location>
    <ligand>
        <name>Mg(2+)</name>
        <dbReference type="ChEBI" id="CHEBI:18420"/>
    </ligand>
</feature>
<evidence type="ECO:0000256" key="1">
    <source>
        <dbReference type="ARBA" id="ARBA00001946"/>
    </source>
</evidence>
<evidence type="ECO:0000256" key="3">
    <source>
        <dbReference type="ARBA" id="ARBA00022842"/>
    </source>
</evidence>